<dbReference type="AlphaFoldDB" id="U2QV91"/>
<evidence type="ECO:0000313" key="1">
    <source>
        <dbReference type="EMBL" id="ERK45218.1"/>
    </source>
</evidence>
<reference evidence="1 2" key="1">
    <citation type="submission" date="2013-06" db="EMBL/GenBank/DDBJ databases">
        <authorList>
            <person name="Weinstock G."/>
            <person name="Sodergren E."/>
            <person name="Lobos E.A."/>
            <person name="Fulton L."/>
            <person name="Fulton R."/>
            <person name="Courtney L."/>
            <person name="Fronick C."/>
            <person name="O'Laughlin M."/>
            <person name="Godfrey J."/>
            <person name="Wilson R.M."/>
            <person name="Miner T."/>
            <person name="Farmer C."/>
            <person name="Delehaunty K."/>
            <person name="Cordes M."/>
            <person name="Minx P."/>
            <person name="Tomlinson C."/>
            <person name="Chen J."/>
            <person name="Wollam A."/>
            <person name="Pepin K.H."/>
            <person name="Bhonagiri V."/>
            <person name="Zhang X."/>
            <person name="Warren W."/>
            <person name="Mitreva M."/>
            <person name="Mardis E.R."/>
            <person name="Wilson R.K."/>
        </authorList>
    </citation>
    <scope>NUCLEOTIDE SEQUENCE [LARGE SCALE GENOMIC DNA]</scope>
    <source>
        <strain evidence="1 2">ATCC 27803</strain>
    </source>
</reference>
<comment type="caution">
    <text evidence="1">The sequence shown here is derived from an EMBL/GenBank/DDBJ whole genome shotgun (WGS) entry which is preliminary data.</text>
</comment>
<evidence type="ECO:0000313" key="2">
    <source>
        <dbReference type="Proteomes" id="UP000016658"/>
    </source>
</evidence>
<sequence length="57" mass="6924">MLSEAQKRANKKYDLKTYKQITLKIRKDSDVLKWLEKQNNKNGYIIELIRKDIKKQD</sequence>
<dbReference type="RefSeq" id="WP_154654096.1">
    <property type="nucleotide sequence ID" value="NZ_KI271030.1"/>
</dbReference>
<accession>U2QV91</accession>
<dbReference type="Proteomes" id="UP000016658">
    <property type="component" value="Unassembled WGS sequence"/>
</dbReference>
<dbReference type="OrthoDB" id="3183843at2"/>
<dbReference type="HOGENOM" id="CLU_187427_2_0_9"/>
<name>U2QV91_9FIRM</name>
<gene>
    <name evidence="1" type="ORF">HMPREF0367_01070</name>
</gene>
<protein>
    <submittedName>
        <fullName evidence="1">Uncharacterized protein</fullName>
    </submittedName>
</protein>
<proteinExistence type="predicted"/>
<dbReference type="EMBL" id="AWVI01000044">
    <property type="protein sequence ID" value="ERK45218.1"/>
    <property type="molecule type" value="Genomic_DNA"/>
</dbReference>
<organism evidence="1 2">
    <name type="scientific">Faecalitalea cylindroides ATCC 27803</name>
    <dbReference type="NCBI Taxonomy" id="649755"/>
    <lineage>
        <taxon>Bacteria</taxon>
        <taxon>Bacillati</taxon>
        <taxon>Bacillota</taxon>
        <taxon>Erysipelotrichia</taxon>
        <taxon>Erysipelotrichales</taxon>
        <taxon>Erysipelotrichaceae</taxon>
        <taxon>Faecalitalea</taxon>
    </lineage>
</organism>